<protein>
    <recommendedName>
        <fullName evidence="5">Transmembrane protein</fullName>
    </recommendedName>
</protein>
<reference evidence="3" key="1">
    <citation type="submission" date="2018-05" db="EMBL/GenBank/DDBJ databases">
        <title>Draft genome of Mucuna pruriens seed.</title>
        <authorList>
            <person name="Nnadi N.E."/>
            <person name="Vos R."/>
            <person name="Hasami M.H."/>
            <person name="Devisetty U.K."/>
            <person name="Aguiy J.C."/>
        </authorList>
    </citation>
    <scope>NUCLEOTIDE SEQUENCE [LARGE SCALE GENOMIC DNA]</scope>
    <source>
        <strain evidence="3">JCA_2017</strain>
    </source>
</reference>
<proteinExistence type="predicted"/>
<gene>
    <name evidence="3" type="ORF">CR513_55605</name>
</gene>
<organism evidence="3 4">
    <name type="scientific">Mucuna pruriens</name>
    <name type="common">Velvet bean</name>
    <name type="synonym">Dolichos pruriens</name>
    <dbReference type="NCBI Taxonomy" id="157652"/>
    <lineage>
        <taxon>Eukaryota</taxon>
        <taxon>Viridiplantae</taxon>
        <taxon>Streptophyta</taxon>
        <taxon>Embryophyta</taxon>
        <taxon>Tracheophyta</taxon>
        <taxon>Spermatophyta</taxon>
        <taxon>Magnoliopsida</taxon>
        <taxon>eudicotyledons</taxon>
        <taxon>Gunneridae</taxon>
        <taxon>Pentapetalae</taxon>
        <taxon>rosids</taxon>
        <taxon>fabids</taxon>
        <taxon>Fabales</taxon>
        <taxon>Fabaceae</taxon>
        <taxon>Papilionoideae</taxon>
        <taxon>50 kb inversion clade</taxon>
        <taxon>NPAAA clade</taxon>
        <taxon>indigoferoid/millettioid clade</taxon>
        <taxon>Phaseoleae</taxon>
        <taxon>Mucuna</taxon>
    </lineage>
</organism>
<comment type="caution">
    <text evidence="3">The sequence shown here is derived from an EMBL/GenBank/DDBJ whole genome shotgun (WGS) entry which is preliminary data.</text>
</comment>
<dbReference type="AlphaFoldDB" id="A0A371EIJ8"/>
<feature type="transmembrane region" description="Helical" evidence="2">
    <location>
        <begin position="63"/>
        <end position="84"/>
    </location>
</feature>
<evidence type="ECO:0000313" key="4">
    <source>
        <dbReference type="Proteomes" id="UP000257109"/>
    </source>
</evidence>
<feature type="non-terminal residue" evidence="3">
    <location>
        <position position="1"/>
    </location>
</feature>
<evidence type="ECO:0000313" key="3">
    <source>
        <dbReference type="EMBL" id="RDX65719.1"/>
    </source>
</evidence>
<name>A0A371EIJ8_MUCPR</name>
<dbReference type="OrthoDB" id="1080856at2759"/>
<evidence type="ECO:0000256" key="1">
    <source>
        <dbReference type="SAM" id="MobiDB-lite"/>
    </source>
</evidence>
<keyword evidence="2" id="KW-1133">Transmembrane helix</keyword>
<evidence type="ECO:0008006" key="5">
    <source>
        <dbReference type="Google" id="ProtNLM"/>
    </source>
</evidence>
<dbReference type="PANTHER" id="PTHR36811">
    <property type="entry name" value="OS08G0444440 PROTEIN"/>
    <property type="match status" value="1"/>
</dbReference>
<dbReference type="Proteomes" id="UP000257109">
    <property type="component" value="Unassembled WGS sequence"/>
</dbReference>
<sequence length="242" mass="27970">MENRERLRVQKKKGIKRRGRKVLLRKVLDYLKSDTFMYAPLLSPLPSDAFNAFLSSPAKGFTLIHHFSYFLVSITMPFSFIVLFDVSVVEFTKPVQENQWFGLYLKSDVYMYHPLLHLPHSPQEPSQDCGIIRKNDSTRRLTMKVNQPTDHLGNANQSSESHLPQTDLSDQHTWGHTETVKHAVYQSCRSTSAPIYYFSCFNSLLVLVFVLSIVARNETQFIGGHDMTYHRFIGLMMEDETC</sequence>
<accession>A0A371EIJ8</accession>
<dbReference type="PANTHER" id="PTHR36811:SF2">
    <property type="entry name" value="OS08G0444440 PROTEIN"/>
    <property type="match status" value="1"/>
</dbReference>
<dbReference type="EMBL" id="QJKJ01013765">
    <property type="protein sequence ID" value="RDX65719.1"/>
    <property type="molecule type" value="Genomic_DNA"/>
</dbReference>
<feature type="region of interest" description="Disordered" evidence="1">
    <location>
        <begin position="148"/>
        <end position="168"/>
    </location>
</feature>
<keyword evidence="2" id="KW-0812">Transmembrane</keyword>
<keyword evidence="2" id="KW-0472">Membrane</keyword>
<evidence type="ECO:0000256" key="2">
    <source>
        <dbReference type="SAM" id="Phobius"/>
    </source>
</evidence>
<keyword evidence="4" id="KW-1185">Reference proteome</keyword>
<feature type="transmembrane region" description="Helical" evidence="2">
    <location>
        <begin position="195"/>
        <end position="215"/>
    </location>
</feature>